<comment type="caution">
    <text evidence="2">The sequence shown here is derived from an EMBL/GenBank/DDBJ whole genome shotgun (WGS) entry which is preliminary data.</text>
</comment>
<evidence type="ECO:0000313" key="3">
    <source>
        <dbReference type="Proteomes" id="UP000479639"/>
    </source>
</evidence>
<sequence>MDAGFALGSAAAKAVDYWVDTRILFFAGVGAECLGLLGSSRSSSVVANSAITGEDWIFHPLKFKRQLPIESLQALSRFR</sequence>
<evidence type="ECO:0000259" key="1">
    <source>
        <dbReference type="Pfam" id="PF09918"/>
    </source>
</evidence>
<proteinExistence type="predicted"/>
<name>A0A7C8FU78_9ACTN</name>
<gene>
    <name evidence="2" type="ORF">F8D48_02715</name>
</gene>
<keyword evidence="3" id="KW-1185">Reference proteome</keyword>
<reference evidence="2 3" key="1">
    <citation type="submission" date="2019-09" db="EMBL/GenBank/DDBJ databases">
        <title>Whole genome shotgun sequencing (WGS) of Ellagibacter isourolithinifaciens DSM 104140(T) and Adlercreutzia muris DSM 29508(T).</title>
        <authorList>
            <person name="Stoll D.A."/>
            <person name="Danylec N."/>
            <person name="Huch M."/>
        </authorList>
    </citation>
    <scope>NUCLEOTIDE SEQUENCE [LARGE SCALE GENOMIC DNA]</scope>
    <source>
        <strain evidence="2 3">DSM 29508</strain>
    </source>
</reference>
<dbReference type="RefSeq" id="WP_151429865.1">
    <property type="nucleotide sequence ID" value="NZ_JANJZI010000012.1"/>
</dbReference>
<dbReference type="Proteomes" id="UP000479639">
    <property type="component" value="Unassembled WGS sequence"/>
</dbReference>
<protein>
    <submittedName>
        <fullName evidence="2">Ferredoxin domain-containing protein</fullName>
    </submittedName>
</protein>
<feature type="domain" description="DUF2148" evidence="1">
    <location>
        <begin position="1"/>
        <end position="39"/>
    </location>
</feature>
<evidence type="ECO:0000313" key="2">
    <source>
        <dbReference type="EMBL" id="KAB1651000.1"/>
    </source>
</evidence>
<dbReference type="Pfam" id="PF09918">
    <property type="entry name" value="DUF2148"/>
    <property type="match status" value="1"/>
</dbReference>
<dbReference type="EMBL" id="WAJS01000006">
    <property type="protein sequence ID" value="KAB1651000.1"/>
    <property type="molecule type" value="Genomic_DNA"/>
</dbReference>
<accession>A0A7C8FU78</accession>
<dbReference type="InterPro" id="IPR019224">
    <property type="entry name" value="DUF2148"/>
</dbReference>
<dbReference type="AlphaFoldDB" id="A0A7C8FU78"/>
<organism evidence="2 3">
    <name type="scientific">Adlercreutzia muris</name>
    <dbReference type="NCBI Taxonomy" id="1796610"/>
    <lineage>
        <taxon>Bacteria</taxon>
        <taxon>Bacillati</taxon>
        <taxon>Actinomycetota</taxon>
        <taxon>Coriobacteriia</taxon>
        <taxon>Eggerthellales</taxon>
        <taxon>Eggerthellaceae</taxon>
        <taxon>Adlercreutzia</taxon>
    </lineage>
</organism>